<dbReference type="EMBL" id="JARBHB010000010">
    <property type="protein sequence ID" value="KAJ8874155.1"/>
    <property type="molecule type" value="Genomic_DNA"/>
</dbReference>
<evidence type="ECO:0000313" key="2">
    <source>
        <dbReference type="Proteomes" id="UP001159363"/>
    </source>
</evidence>
<name>A0ABQ9GQ48_9NEOP</name>
<evidence type="ECO:0000313" key="1">
    <source>
        <dbReference type="EMBL" id="KAJ8874155.1"/>
    </source>
</evidence>
<comment type="caution">
    <text evidence="1">The sequence shown here is derived from an EMBL/GenBank/DDBJ whole genome shotgun (WGS) entry which is preliminary data.</text>
</comment>
<sequence>MEDHCKTQNVAKGHSMISAMYSTGIKIEKEVAKSKRAVIVLGESEGEKKVHRGIGDIGEGSVLQWGIPPPVLRYKQFKVYWLRIMEQNAKRRKRNTVIHSKEREIIDKVISICDEEVRDKCLSIPIHKATAHAANYTDVRKATVMRIRKKQIAMPNEPHTTTGKKR</sequence>
<protein>
    <submittedName>
        <fullName evidence="1">Uncharacterized protein</fullName>
    </submittedName>
</protein>
<organism evidence="1 2">
    <name type="scientific">Dryococelus australis</name>
    <dbReference type="NCBI Taxonomy" id="614101"/>
    <lineage>
        <taxon>Eukaryota</taxon>
        <taxon>Metazoa</taxon>
        <taxon>Ecdysozoa</taxon>
        <taxon>Arthropoda</taxon>
        <taxon>Hexapoda</taxon>
        <taxon>Insecta</taxon>
        <taxon>Pterygota</taxon>
        <taxon>Neoptera</taxon>
        <taxon>Polyneoptera</taxon>
        <taxon>Phasmatodea</taxon>
        <taxon>Verophasmatodea</taxon>
        <taxon>Anareolatae</taxon>
        <taxon>Phasmatidae</taxon>
        <taxon>Eurycanthinae</taxon>
        <taxon>Dryococelus</taxon>
    </lineage>
</organism>
<keyword evidence="2" id="KW-1185">Reference proteome</keyword>
<gene>
    <name evidence="1" type="ORF">PR048_024997</name>
</gene>
<dbReference type="Proteomes" id="UP001159363">
    <property type="component" value="Chromosome 9"/>
</dbReference>
<accession>A0ABQ9GQ48</accession>
<reference evidence="1 2" key="1">
    <citation type="submission" date="2023-02" db="EMBL/GenBank/DDBJ databases">
        <title>LHISI_Scaffold_Assembly.</title>
        <authorList>
            <person name="Stuart O.P."/>
            <person name="Cleave R."/>
            <person name="Magrath M.J.L."/>
            <person name="Mikheyev A.S."/>
        </authorList>
    </citation>
    <scope>NUCLEOTIDE SEQUENCE [LARGE SCALE GENOMIC DNA]</scope>
    <source>
        <strain evidence="1">Daus_M_001</strain>
        <tissue evidence="1">Leg muscle</tissue>
    </source>
</reference>
<proteinExistence type="predicted"/>